<evidence type="ECO:0000313" key="2">
    <source>
        <dbReference type="EMBL" id="CAJ0602971.1"/>
    </source>
</evidence>
<comment type="caution">
    <text evidence="2">The sequence shown here is derived from an EMBL/GenBank/DDBJ whole genome shotgun (WGS) entry which is preliminary data.</text>
</comment>
<organism evidence="2 3">
    <name type="scientific">Cylicocyclus nassatus</name>
    <name type="common">Nematode worm</name>
    <dbReference type="NCBI Taxonomy" id="53992"/>
    <lineage>
        <taxon>Eukaryota</taxon>
        <taxon>Metazoa</taxon>
        <taxon>Ecdysozoa</taxon>
        <taxon>Nematoda</taxon>
        <taxon>Chromadorea</taxon>
        <taxon>Rhabditida</taxon>
        <taxon>Rhabditina</taxon>
        <taxon>Rhabditomorpha</taxon>
        <taxon>Strongyloidea</taxon>
        <taxon>Strongylidae</taxon>
        <taxon>Cylicocyclus</taxon>
    </lineage>
</organism>
<dbReference type="EMBL" id="CATQJL010000305">
    <property type="protein sequence ID" value="CAJ0602971.1"/>
    <property type="molecule type" value="Genomic_DNA"/>
</dbReference>
<reference evidence="2" key="1">
    <citation type="submission" date="2023-07" db="EMBL/GenBank/DDBJ databases">
        <authorList>
            <consortium name="CYATHOMIX"/>
        </authorList>
    </citation>
    <scope>NUCLEOTIDE SEQUENCE</scope>
    <source>
        <strain evidence="2">N/A</strain>
    </source>
</reference>
<keyword evidence="3" id="KW-1185">Reference proteome</keyword>
<dbReference type="AlphaFoldDB" id="A0AA36H2N7"/>
<keyword evidence="1" id="KW-0472">Membrane</keyword>
<keyword evidence="1" id="KW-1133">Transmembrane helix</keyword>
<evidence type="ECO:0000313" key="3">
    <source>
        <dbReference type="Proteomes" id="UP001176961"/>
    </source>
</evidence>
<gene>
    <name evidence="2" type="ORF">CYNAS_LOCUS14954</name>
</gene>
<keyword evidence="1" id="KW-0812">Transmembrane</keyword>
<name>A0AA36H2N7_CYLNA</name>
<evidence type="ECO:0000256" key="1">
    <source>
        <dbReference type="SAM" id="Phobius"/>
    </source>
</evidence>
<dbReference type="Proteomes" id="UP001176961">
    <property type="component" value="Unassembled WGS sequence"/>
</dbReference>
<accession>A0AA36H2N7</accession>
<protein>
    <submittedName>
        <fullName evidence="2">Uncharacterized protein</fullName>
    </submittedName>
</protein>
<sequence length="129" mass="14822">MLFTMKVVGHVLIWIGSLTFAIIPWVHRGSIIEKYRFESDYPTSPLSDYKCHVLKWGEWSECRTNDEGDITKRRELFGPCLKKKYFDEAPCICSVNDCPSIELFENLSTENCTWADEEVCTAITGTSVE</sequence>
<proteinExistence type="predicted"/>
<feature type="transmembrane region" description="Helical" evidence="1">
    <location>
        <begin position="7"/>
        <end position="26"/>
    </location>
</feature>